<accession>A0ABP0TVS0</accession>
<dbReference type="InterPro" id="IPR045280">
    <property type="entry name" value="TIFY-like"/>
</dbReference>
<evidence type="ECO:0000256" key="7">
    <source>
        <dbReference type="ARBA" id="ARBA00023015"/>
    </source>
</evidence>
<comment type="similarity">
    <text evidence="3">Belongs to the type IV zinc-finger family. Class C subfamily.</text>
</comment>
<dbReference type="Pfam" id="PF00320">
    <property type="entry name" value="GATA"/>
    <property type="match status" value="1"/>
</dbReference>
<evidence type="ECO:0000256" key="2">
    <source>
        <dbReference type="ARBA" id="ARBA00004123"/>
    </source>
</evidence>
<evidence type="ECO:0000259" key="15">
    <source>
        <dbReference type="PROSITE" id="PS50114"/>
    </source>
</evidence>
<evidence type="ECO:0000256" key="14">
    <source>
        <dbReference type="SAM" id="MobiDB-lite"/>
    </source>
</evidence>
<evidence type="ECO:0000256" key="4">
    <source>
        <dbReference type="ARBA" id="ARBA00022723"/>
    </source>
</evidence>
<dbReference type="Pfam" id="PF06203">
    <property type="entry name" value="CCT"/>
    <property type="match status" value="1"/>
</dbReference>
<dbReference type="PROSITE" id="PS50114">
    <property type="entry name" value="GATA_ZN_FINGER_2"/>
    <property type="match status" value="1"/>
</dbReference>
<dbReference type="InterPro" id="IPR000679">
    <property type="entry name" value="Znf_GATA"/>
</dbReference>
<dbReference type="SMART" id="SM00979">
    <property type="entry name" value="TIFY"/>
    <property type="match status" value="1"/>
</dbReference>
<keyword evidence="8" id="KW-0238">DNA-binding</keyword>
<feature type="region of interest" description="Disordered" evidence="14">
    <location>
        <begin position="18"/>
        <end position="122"/>
    </location>
</feature>
<evidence type="ECO:0000313" key="19">
    <source>
        <dbReference type="Proteomes" id="UP001497512"/>
    </source>
</evidence>
<feature type="compositionally biased region" description="Basic residues" evidence="14">
    <location>
        <begin position="66"/>
        <end position="78"/>
    </location>
</feature>
<dbReference type="PANTHER" id="PTHR46125">
    <property type="entry name" value="GATA TRANSCRIPTION FACTOR 28"/>
    <property type="match status" value="1"/>
</dbReference>
<reference evidence="18" key="1">
    <citation type="submission" date="2024-02" db="EMBL/GenBank/DDBJ databases">
        <authorList>
            <consortium name="ELIXIR-Norway"/>
            <consortium name="Elixir Norway"/>
        </authorList>
    </citation>
    <scope>NUCLEOTIDE SEQUENCE</scope>
</reference>
<evidence type="ECO:0000256" key="11">
    <source>
        <dbReference type="ARBA" id="ARBA00023242"/>
    </source>
</evidence>
<evidence type="ECO:0000256" key="6">
    <source>
        <dbReference type="ARBA" id="ARBA00022833"/>
    </source>
</evidence>
<dbReference type="EMBL" id="OZ019907">
    <property type="protein sequence ID" value="CAK9205789.1"/>
    <property type="molecule type" value="Genomic_DNA"/>
</dbReference>
<feature type="compositionally biased region" description="Acidic residues" evidence="14">
    <location>
        <begin position="87"/>
        <end position="99"/>
    </location>
</feature>
<dbReference type="CDD" id="cd00202">
    <property type="entry name" value="ZnF_GATA"/>
    <property type="match status" value="1"/>
</dbReference>
<dbReference type="SMART" id="SM00401">
    <property type="entry name" value="ZnF_GATA"/>
    <property type="match status" value="1"/>
</dbReference>
<dbReference type="PANTHER" id="PTHR46125:SF27">
    <property type="entry name" value="GATA TRANSCRIPTION FACTOR 28"/>
    <property type="match status" value="1"/>
</dbReference>
<evidence type="ECO:0000256" key="5">
    <source>
        <dbReference type="ARBA" id="ARBA00022771"/>
    </source>
</evidence>
<feature type="domain" description="Tify" evidence="17">
    <location>
        <begin position="120"/>
        <end position="155"/>
    </location>
</feature>
<feature type="domain" description="GATA-type" evidence="15">
    <location>
        <begin position="258"/>
        <end position="314"/>
    </location>
</feature>
<feature type="domain" description="CCT" evidence="16">
    <location>
        <begin position="188"/>
        <end position="230"/>
    </location>
</feature>
<keyword evidence="7" id="KW-0805">Transcription regulation</keyword>
<sequence length="365" mass="39972">MSETDYLAHSSQALHAHHIGQPPHNVTHGIDLRNPQGHRHTQPHIDANAQVQARAQGEAQGDSNRRHGHHVHNGHGMHHSPENGAEEHDDDPGDEEGLDEAVMHSDGGQEEGPPQALSVRSQGSTQLTLSYQSEVYVFDTVPPEKVQAVLLLLGGREIPPGMSGNNMSYHNHHKGLAELPARMDMPHRLASLTRFREKRKERCFDKKIRYSVRAEVAQRMQRKKGQFASARRAGEEAGAVASWDGTAVPAQAAGPMGVQSDVTCVHCGIGEKSTPMMRRGPSGPRTLCNACGLMWANKGLLRDLSKNLPASQVTQQPHTIQQEETVLQQQKPIATVQQVLDHSSPPVNESPQETQGADVGYEKEQ</sequence>
<evidence type="ECO:0000256" key="8">
    <source>
        <dbReference type="ARBA" id="ARBA00023125"/>
    </source>
</evidence>
<keyword evidence="10" id="KW-0804">Transcription</keyword>
<evidence type="ECO:0000259" key="17">
    <source>
        <dbReference type="PROSITE" id="PS51320"/>
    </source>
</evidence>
<keyword evidence="4" id="KW-0479">Metal-binding</keyword>
<evidence type="ECO:0000256" key="3">
    <source>
        <dbReference type="ARBA" id="ARBA00007722"/>
    </source>
</evidence>
<evidence type="ECO:0000256" key="12">
    <source>
        <dbReference type="PROSITE-ProRule" id="PRU00094"/>
    </source>
</evidence>
<evidence type="ECO:0000256" key="9">
    <source>
        <dbReference type="ARBA" id="ARBA00023159"/>
    </source>
</evidence>
<name>A0ABP0TVS0_9BRYO</name>
<dbReference type="PROSITE" id="PS51017">
    <property type="entry name" value="CCT"/>
    <property type="match status" value="1"/>
</dbReference>
<dbReference type="InterPro" id="IPR010402">
    <property type="entry name" value="CCT_domain"/>
</dbReference>
<organism evidence="18 19">
    <name type="scientific">Sphagnum troendelagicum</name>
    <dbReference type="NCBI Taxonomy" id="128251"/>
    <lineage>
        <taxon>Eukaryota</taxon>
        <taxon>Viridiplantae</taxon>
        <taxon>Streptophyta</taxon>
        <taxon>Embryophyta</taxon>
        <taxon>Bryophyta</taxon>
        <taxon>Sphagnophytina</taxon>
        <taxon>Sphagnopsida</taxon>
        <taxon>Sphagnales</taxon>
        <taxon>Sphagnaceae</taxon>
        <taxon>Sphagnum</taxon>
    </lineage>
</organism>
<dbReference type="SUPFAM" id="SSF57716">
    <property type="entry name" value="Glucocorticoid receptor-like (DNA-binding domain)"/>
    <property type="match status" value="1"/>
</dbReference>
<evidence type="ECO:0000256" key="13">
    <source>
        <dbReference type="PROSITE-ProRule" id="PRU00357"/>
    </source>
</evidence>
<comment type="subcellular location">
    <subcellularLocation>
        <location evidence="2 13">Nucleus</location>
    </subcellularLocation>
</comment>
<dbReference type="Gene3D" id="3.30.50.10">
    <property type="entry name" value="Erythroid Transcription Factor GATA-1, subunit A"/>
    <property type="match status" value="1"/>
</dbReference>
<keyword evidence="9" id="KW-0010">Activator</keyword>
<keyword evidence="6" id="KW-0862">Zinc</keyword>
<feature type="region of interest" description="Disordered" evidence="14">
    <location>
        <begin position="338"/>
        <end position="365"/>
    </location>
</feature>
<evidence type="ECO:0000259" key="16">
    <source>
        <dbReference type="PROSITE" id="PS51017"/>
    </source>
</evidence>
<dbReference type="Pfam" id="PF06200">
    <property type="entry name" value="tify"/>
    <property type="match status" value="1"/>
</dbReference>
<keyword evidence="11 13" id="KW-0539">Nucleus</keyword>
<keyword evidence="19" id="KW-1185">Reference proteome</keyword>
<proteinExistence type="inferred from homology"/>
<gene>
    <name evidence="18" type="ORF">CSSPTR1EN2_LOCUS8024</name>
</gene>
<comment type="function">
    <text evidence="1">Transcriptional activator that specifically binds 5'-GATA-3' or 5'-GAT-3' motifs within gene promoters.</text>
</comment>
<dbReference type="PROSITE" id="PS00344">
    <property type="entry name" value="GATA_ZN_FINGER_1"/>
    <property type="match status" value="1"/>
</dbReference>
<feature type="compositionally biased region" description="Polar residues" evidence="14">
    <location>
        <begin position="338"/>
        <end position="355"/>
    </location>
</feature>
<keyword evidence="5 12" id="KW-0863">Zinc-finger</keyword>
<evidence type="ECO:0000313" key="18">
    <source>
        <dbReference type="EMBL" id="CAK9205789.1"/>
    </source>
</evidence>
<dbReference type="Proteomes" id="UP001497512">
    <property type="component" value="Chromosome 15"/>
</dbReference>
<evidence type="ECO:0000256" key="10">
    <source>
        <dbReference type="ARBA" id="ARBA00023163"/>
    </source>
</evidence>
<dbReference type="InterPro" id="IPR013088">
    <property type="entry name" value="Znf_NHR/GATA"/>
</dbReference>
<dbReference type="InterPro" id="IPR010399">
    <property type="entry name" value="Tify_dom"/>
</dbReference>
<protein>
    <submittedName>
        <fullName evidence="18">Uncharacterized protein</fullName>
    </submittedName>
</protein>
<evidence type="ECO:0000256" key="1">
    <source>
        <dbReference type="ARBA" id="ARBA00002206"/>
    </source>
</evidence>
<dbReference type="PROSITE" id="PS51320">
    <property type="entry name" value="TIFY"/>
    <property type="match status" value="1"/>
</dbReference>